<dbReference type="CDD" id="cd01647">
    <property type="entry name" value="RT_LTR"/>
    <property type="match status" value="1"/>
</dbReference>
<dbReference type="InterPro" id="IPR043502">
    <property type="entry name" value="DNA/RNA_pol_sf"/>
</dbReference>
<reference evidence="3" key="2">
    <citation type="submission" date="2025-08" db="UniProtKB">
        <authorList>
            <consortium name="RefSeq"/>
        </authorList>
    </citation>
    <scope>IDENTIFICATION</scope>
    <source>
        <tissue evidence="3">Whole plant</tissue>
    </source>
</reference>
<dbReference type="SUPFAM" id="SSF56672">
    <property type="entry name" value="DNA/RNA polymerases"/>
    <property type="match status" value="1"/>
</dbReference>
<dbReference type="Pfam" id="PF00078">
    <property type="entry name" value="RVT_1"/>
    <property type="match status" value="1"/>
</dbReference>
<accession>A0A6P4E3T1</accession>
<feature type="domain" description="Reverse transcriptase" evidence="1">
    <location>
        <begin position="266"/>
        <end position="370"/>
    </location>
</feature>
<dbReference type="AlphaFoldDB" id="A0A6P4E3T1"/>
<sequence>MEGTHPGASTPSSVAHISFGDGDFQSWSPNLDNPVVILVQMGELTIKKVLLDPGSSPDVLFYSTLKKMQLSDKSLQPSNGELVGFFEERVPISGYDNILAIVHASHKEARQCYNTGLKATIKETIPRIHSVYNSKNIPTLAEMDPRESSSRPAPTDDLRKVHLGQADQFTNIGYAFSAETKKNLVDLLKTNADLFAGPTADMSGIDPNFICLKLAVNPNARPIKQKKQNLGTERRNAAVIKMQKLLDAGFIREIRFSSWLANVVMVRKNSGKWRMCADFTDLNKACPKDSYPLPNIDRLEDDTSGYHVLSFMDAYSGYNQIQTHPDDEDKTAFITDQGNFFYKVMPFGLKNAGATYQRLMDKVFKQQIERNIEI</sequence>
<gene>
    <name evidence="3" type="primary">LOC107496419</name>
</gene>
<protein>
    <submittedName>
        <fullName evidence="3">Uncharacterized protein LOC107496419</fullName>
    </submittedName>
</protein>
<evidence type="ECO:0000313" key="2">
    <source>
        <dbReference type="Proteomes" id="UP000515211"/>
    </source>
</evidence>
<dbReference type="KEGG" id="adu:107496419"/>
<dbReference type="OrthoDB" id="1928766at2759"/>
<dbReference type="PANTHER" id="PTHR24559:SF430">
    <property type="entry name" value="RNA-DIRECTED DNA POLYMERASE"/>
    <property type="match status" value="1"/>
</dbReference>
<name>A0A6P4E3T1_ARADU</name>
<reference evidence="2" key="1">
    <citation type="journal article" date="2016" name="Nat. Genet.">
        <title>The genome sequences of Arachis duranensis and Arachis ipaensis, the diploid ancestors of cultivated peanut.</title>
        <authorList>
            <person name="Bertioli D.J."/>
            <person name="Cannon S.B."/>
            <person name="Froenicke L."/>
            <person name="Huang G."/>
            <person name="Farmer A.D."/>
            <person name="Cannon E.K."/>
            <person name="Liu X."/>
            <person name="Gao D."/>
            <person name="Clevenger J."/>
            <person name="Dash S."/>
            <person name="Ren L."/>
            <person name="Moretzsohn M.C."/>
            <person name="Shirasawa K."/>
            <person name="Huang W."/>
            <person name="Vidigal B."/>
            <person name="Abernathy B."/>
            <person name="Chu Y."/>
            <person name="Niederhuth C.E."/>
            <person name="Umale P."/>
            <person name="Araujo A.C."/>
            <person name="Kozik A."/>
            <person name="Kim K.D."/>
            <person name="Burow M.D."/>
            <person name="Varshney R.K."/>
            <person name="Wang X."/>
            <person name="Zhang X."/>
            <person name="Barkley N."/>
            <person name="Guimaraes P.M."/>
            <person name="Isobe S."/>
            <person name="Guo B."/>
            <person name="Liao B."/>
            <person name="Stalker H.T."/>
            <person name="Schmitz R.J."/>
            <person name="Scheffler B.E."/>
            <person name="Leal-Bertioli S.C."/>
            <person name="Xun X."/>
            <person name="Jackson S.A."/>
            <person name="Michelmore R."/>
            <person name="Ozias-Akins P."/>
        </authorList>
    </citation>
    <scope>NUCLEOTIDE SEQUENCE [LARGE SCALE GENOMIC DNA]</scope>
    <source>
        <strain evidence="2">cv. V14167</strain>
    </source>
</reference>
<dbReference type="InterPro" id="IPR043128">
    <property type="entry name" value="Rev_trsase/Diguanyl_cyclase"/>
</dbReference>
<dbReference type="Proteomes" id="UP000515211">
    <property type="component" value="Chromosome 7"/>
</dbReference>
<proteinExistence type="predicted"/>
<dbReference type="InterPro" id="IPR000477">
    <property type="entry name" value="RT_dom"/>
</dbReference>
<dbReference type="Gene3D" id="3.10.10.10">
    <property type="entry name" value="HIV Type 1 Reverse Transcriptase, subunit A, domain 1"/>
    <property type="match status" value="1"/>
</dbReference>
<evidence type="ECO:0000313" key="3">
    <source>
        <dbReference type="RefSeq" id="XP_015973157.1"/>
    </source>
</evidence>
<dbReference type="InterPro" id="IPR053134">
    <property type="entry name" value="RNA-dir_DNA_polymerase"/>
</dbReference>
<dbReference type="GeneID" id="107496419"/>
<evidence type="ECO:0000259" key="1">
    <source>
        <dbReference type="Pfam" id="PF00078"/>
    </source>
</evidence>
<dbReference type="PANTHER" id="PTHR24559">
    <property type="entry name" value="TRANSPOSON TY3-I GAG-POL POLYPROTEIN"/>
    <property type="match status" value="1"/>
</dbReference>
<dbReference type="RefSeq" id="XP_015973157.1">
    <property type="nucleotide sequence ID" value="XM_016117671.1"/>
</dbReference>
<dbReference type="Gene3D" id="3.30.70.270">
    <property type="match status" value="1"/>
</dbReference>
<keyword evidence="2" id="KW-1185">Reference proteome</keyword>
<organism evidence="2 3">
    <name type="scientific">Arachis duranensis</name>
    <name type="common">Wild peanut</name>
    <dbReference type="NCBI Taxonomy" id="130453"/>
    <lineage>
        <taxon>Eukaryota</taxon>
        <taxon>Viridiplantae</taxon>
        <taxon>Streptophyta</taxon>
        <taxon>Embryophyta</taxon>
        <taxon>Tracheophyta</taxon>
        <taxon>Spermatophyta</taxon>
        <taxon>Magnoliopsida</taxon>
        <taxon>eudicotyledons</taxon>
        <taxon>Gunneridae</taxon>
        <taxon>Pentapetalae</taxon>
        <taxon>rosids</taxon>
        <taxon>fabids</taxon>
        <taxon>Fabales</taxon>
        <taxon>Fabaceae</taxon>
        <taxon>Papilionoideae</taxon>
        <taxon>50 kb inversion clade</taxon>
        <taxon>dalbergioids sensu lato</taxon>
        <taxon>Dalbergieae</taxon>
        <taxon>Pterocarpus clade</taxon>
        <taxon>Arachis</taxon>
    </lineage>
</organism>